<keyword evidence="1" id="KW-1133">Transmembrane helix</keyword>
<name>A0ABS6F6G4_9CLOT</name>
<organism evidence="3 4">
    <name type="scientific">Clostridium simiarum</name>
    <dbReference type="NCBI Taxonomy" id="2841506"/>
    <lineage>
        <taxon>Bacteria</taxon>
        <taxon>Bacillati</taxon>
        <taxon>Bacillota</taxon>
        <taxon>Clostridia</taxon>
        <taxon>Eubacteriales</taxon>
        <taxon>Clostridiaceae</taxon>
        <taxon>Clostridium</taxon>
    </lineage>
</organism>
<dbReference type="InterPro" id="IPR006976">
    <property type="entry name" value="VanZ-like"/>
</dbReference>
<keyword evidence="4" id="KW-1185">Reference proteome</keyword>
<feature type="transmembrane region" description="Helical" evidence="1">
    <location>
        <begin position="6"/>
        <end position="25"/>
    </location>
</feature>
<dbReference type="PANTHER" id="PTHR36834">
    <property type="entry name" value="MEMBRANE PROTEIN-RELATED"/>
    <property type="match status" value="1"/>
</dbReference>
<feature type="transmembrane region" description="Helical" evidence="1">
    <location>
        <begin position="45"/>
        <end position="62"/>
    </location>
</feature>
<dbReference type="Pfam" id="PF04892">
    <property type="entry name" value="VanZ"/>
    <property type="match status" value="1"/>
</dbReference>
<feature type="transmembrane region" description="Helical" evidence="1">
    <location>
        <begin position="101"/>
        <end position="124"/>
    </location>
</feature>
<dbReference type="Proteomes" id="UP000736583">
    <property type="component" value="Unassembled WGS sequence"/>
</dbReference>
<protein>
    <submittedName>
        <fullName evidence="3">VanZ family protein</fullName>
    </submittedName>
</protein>
<evidence type="ECO:0000313" key="3">
    <source>
        <dbReference type="EMBL" id="MBU5593454.1"/>
    </source>
</evidence>
<evidence type="ECO:0000259" key="2">
    <source>
        <dbReference type="Pfam" id="PF04892"/>
    </source>
</evidence>
<proteinExistence type="predicted"/>
<keyword evidence="1" id="KW-0472">Membrane</keyword>
<comment type="caution">
    <text evidence="3">The sequence shown here is derived from an EMBL/GenBank/DDBJ whole genome shotgun (WGS) entry which is preliminary data.</text>
</comment>
<dbReference type="PANTHER" id="PTHR36834:SF1">
    <property type="entry name" value="INTEGRAL MEMBRANE PROTEIN"/>
    <property type="match status" value="1"/>
</dbReference>
<feature type="transmembrane region" description="Helical" evidence="1">
    <location>
        <begin position="133"/>
        <end position="151"/>
    </location>
</feature>
<feature type="domain" description="VanZ-like" evidence="2">
    <location>
        <begin position="46"/>
        <end position="151"/>
    </location>
</feature>
<gene>
    <name evidence="3" type="ORF">KQI89_17070</name>
</gene>
<evidence type="ECO:0000313" key="4">
    <source>
        <dbReference type="Proteomes" id="UP000736583"/>
    </source>
</evidence>
<reference evidence="3 4" key="1">
    <citation type="submission" date="2021-06" db="EMBL/GenBank/DDBJ databases">
        <authorList>
            <person name="Sun Q."/>
            <person name="Li D."/>
        </authorList>
    </citation>
    <scope>NUCLEOTIDE SEQUENCE [LARGE SCALE GENOMIC DNA]</scope>
    <source>
        <strain evidence="3 4">MSJ-4</strain>
    </source>
</reference>
<evidence type="ECO:0000256" key="1">
    <source>
        <dbReference type="SAM" id="Phobius"/>
    </source>
</evidence>
<keyword evidence="1" id="KW-0812">Transmembrane</keyword>
<dbReference type="InterPro" id="IPR053150">
    <property type="entry name" value="Teicoplanin_resist-assoc"/>
</dbReference>
<sequence>MMFSRMAVFVIGVPLLGLITSFRYVKSRKSIKNFFSKRELLGNMMYVYLLCVVALTIFPLKINLTRPSNLEPGINVIPVFNTLKDMSLISDSTMKSYMLRFWIKNIVGNLILLMPLGVIAPILWKRFRNVKSILLLCFCTTLTMECLQYISSFLGNR</sequence>
<accession>A0ABS6F6G4</accession>
<dbReference type="EMBL" id="JAHLQL010000012">
    <property type="protein sequence ID" value="MBU5593454.1"/>
    <property type="molecule type" value="Genomic_DNA"/>
</dbReference>